<dbReference type="GeneID" id="80904146"/>
<dbReference type="Proteomes" id="UP001140513">
    <property type="component" value="Unassembled WGS sequence"/>
</dbReference>
<reference evidence="2" key="1">
    <citation type="submission" date="2022-10" db="EMBL/GenBank/DDBJ databases">
        <title>Tapping the CABI collections for fungal endophytes: first genome assemblies for Collariella, Neodidymelliopsis, Ascochyta clinopodiicola, Didymella pomorum, Didymosphaeria variabile, Neocosmospora piperis and Neocucurbitaria cava.</title>
        <authorList>
            <person name="Hill R."/>
        </authorList>
    </citation>
    <scope>NUCLEOTIDE SEQUENCE</scope>
    <source>
        <strain evidence="2">IMI 356815</strain>
    </source>
</reference>
<proteinExistence type="predicted"/>
<evidence type="ECO:0000313" key="3">
    <source>
        <dbReference type="Proteomes" id="UP001140513"/>
    </source>
</evidence>
<evidence type="ECO:0000313" key="2">
    <source>
        <dbReference type="EMBL" id="KAJ4360057.1"/>
    </source>
</evidence>
<comment type="caution">
    <text evidence="2">The sequence shown here is derived from an EMBL/GenBank/DDBJ whole genome shotgun (WGS) entry which is preliminary data.</text>
</comment>
<accession>A0A9W8XX45</accession>
<dbReference type="OrthoDB" id="10451512at2759"/>
<keyword evidence="1" id="KW-0732">Signal</keyword>
<protein>
    <recommendedName>
        <fullName evidence="4">Cell wall protein</fullName>
    </recommendedName>
</protein>
<gene>
    <name evidence="2" type="ORF">N0V89_000616</name>
</gene>
<organism evidence="2 3">
    <name type="scientific">Didymosphaeria variabile</name>
    <dbReference type="NCBI Taxonomy" id="1932322"/>
    <lineage>
        <taxon>Eukaryota</taxon>
        <taxon>Fungi</taxon>
        <taxon>Dikarya</taxon>
        <taxon>Ascomycota</taxon>
        <taxon>Pezizomycotina</taxon>
        <taxon>Dothideomycetes</taxon>
        <taxon>Pleosporomycetidae</taxon>
        <taxon>Pleosporales</taxon>
        <taxon>Massarineae</taxon>
        <taxon>Didymosphaeriaceae</taxon>
        <taxon>Didymosphaeria</taxon>
    </lineage>
</organism>
<feature type="chain" id="PRO_5040827087" description="Cell wall protein" evidence="1">
    <location>
        <begin position="16"/>
        <end position="180"/>
    </location>
</feature>
<sequence>MRSFVVLALVGSSLAAPFHFEKYFNAKYERSQTRPSKPYPPGGWPSYPTGSPVIPGPTGTGLPTGLPSISTPSIPSGTGLPSGTGIPIPNPTDTYSILPYYPTPVVDRRGLEIDYKLAPRLGDGGFSGQGELPHPYRPHGTGYPHGTGWPHGTGMPSHIPFPTGTGGFGSPTAVPTPPVY</sequence>
<evidence type="ECO:0000256" key="1">
    <source>
        <dbReference type="SAM" id="SignalP"/>
    </source>
</evidence>
<keyword evidence="3" id="KW-1185">Reference proteome</keyword>
<feature type="signal peptide" evidence="1">
    <location>
        <begin position="1"/>
        <end position="15"/>
    </location>
</feature>
<dbReference type="AlphaFoldDB" id="A0A9W8XX45"/>
<name>A0A9W8XX45_9PLEO</name>
<dbReference type="EMBL" id="JAPEUX010000001">
    <property type="protein sequence ID" value="KAJ4360057.1"/>
    <property type="molecule type" value="Genomic_DNA"/>
</dbReference>
<evidence type="ECO:0008006" key="4">
    <source>
        <dbReference type="Google" id="ProtNLM"/>
    </source>
</evidence>
<dbReference type="RefSeq" id="XP_056076259.1">
    <property type="nucleotide sequence ID" value="XM_056209437.1"/>
</dbReference>